<keyword evidence="3" id="KW-1185">Reference proteome</keyword>
<feature type="compositionally biased region" description="Basic and acidic residues" evidence="1">
    <location>
        <begin position="24"/>
        <end position="36"/>
    </location>
</feature>
<protein>
    <submittedName>
        <fullName evidence="2">Uncharacterized protein</fullName>
    </submittedName>
</protein>
<name>A0A9Q1I0B4_CONCO</name>
<sequence>MEAETENEAGVSARRRKPAAALRDAGKRQGADEGRRGAIRAGPQRHPPRWGLPLRGPPNLSRHQNHFNAPPTGLSAAPGLNRWPFIGHVLETTEAGCQEGDGSTAFQSI</sequence>
<proteinExistence type="predicted"/>
<evidence type="ECO:0000256" key="1">
    <source>
        <dbReference type="SAM" id="MobiDB-lite"/>
    </source>
</evidence>
<gene>
    <name evidence="2" type="ORF">COCON_G00075010</name>
</gene>
<dbReference type="AlphaFoldDB" id="A0A9Q1I0B4"/>
<organism evidence="2 3">
    <name type="scientific">Conger conger</name>
    <name type="common">Conger eel</name>
    <name type="synonym">Muraena conger</name>
    <dbReference type="NCBI Taxonomy" id="82655"/>
    <lineage>
        <taxon>Eukaryota</taxon>
        <taxon>Metazoa</taxon>
        <taxon>Chordata</taxon>
        <taxon>Craniata</taxon>
        <taxon>Vertebrata</taxon>
        <taxon>Euteleostomi</taxon>
        <taxon>Actinopterygii</taxon>
        <taxon>Neopterygii</taxon>
        <taxon>Teleostei</taxon>
        <taxon>Anguilliformes</taxon>
        <taxon>Congridae</taxon>
        <taxon>Conger</taxon>
    </lineage>
</organism>
<dbReference type="EMBL" id="JAFJMO010000005">
    <property type="protein sequence ID" value="KAJ8275749.1"/>
    <property type="molecule type" value="Genomic_DNA"/>
</dbReference>
<reference evidence="2" key="1">
    <citation type="journal article" date="2023" name="Science">
        <title>Genome structures resolve the early diversification of teleost fishes.</title>
        <authorList>
            <person name="Parey E."/>
            <person name="Louis A."/>
            <person name="Montfort J."/>
            <person name="Bouchez O."/>
            <person name="Roques C."/>
            <person name="Iampietro C."/>
            <person name="Lluch J."/>
            <person name="Castinel A."/>
            <person name="Donnadieu C."/>
            <person name="Desvignes T."/>
            <person name="Floi Bucao C."/>
            <person name="Jouanno E."/>
            <person name="Wen M."/>
            <person name="Mejri S."/>
            <person name="Dirks R."/>
            <person name="Jansen H."/>
            <person name="Henkel C."/>
            <person name="Chen W.J."/>
            <person name="Zahm M."/>
            <person name="Cabau C."/>
            <person name="Klopp C."/>
            <person name="Thompson A.W."/>
            <person name="Robinson-Rechavi M."/>
            <person name="Braasch I."/>
            <person name="Lecointre G."/>
            <person name="Bobe J."/>
            <person name="Postlethwait J.H."/>
            <person name="Berthelot C."/>
            <person name="Roest Crollius H."/>
            <person name="Guiguen Y."/>
        </authorList>
    </citation>
    <scope>NUCLEOTIDE SEQUENCE</scope>
    <source>
        <strain evidence="2">Concon-B</strain>
    </source>
</reference>
<feature type="compositionally biased region" description="Low complexity" evidence="1">
    <location>
        <begin position="49"/>
        <end position="58"/>
    </location>
</feature>
<feature type="region of interest" description="Disordered" evidence="1">
    <location>
        <begin position="1"/>
        <end position="76"/>
    </location>
</feature>
<comment type="caution">
    <text evidence="2">The sequence shown here is derived from an EMBL/GenBank/DDBJ whole genome shotgun (WGS) entry which is preliminary data.</text>
</comment>
<evidence type="ECO:0000313" key="2">
    <source>
        <dbReference type="EMBL" id="KAJ8275749.1"/>
    </source>
</evidence>
<dbReference type="Proteomes" id="UP001152803">
    <property type="component" value="Unassembled WGS sequence"/>
</dbReference>
<accession>A0A9Q1I0B4</accession>
<evidence type="ECO:0000313" key="3">
    <source>
        <dbReference type="Proteomes" id="UP001152803"/>
    </source>
</evidence>